<organism evidence="1 2">
    <name type="scientific">Thiocapsa rosea</name>
    <dbReference type="NCBI Taxonomy" id="69360"/>
    <lineage>
        <taxon>Bacteria</taxon>
        <taxon>Pseudomonadati</taxon>
        <taxon>Pseudomonadota</taxon>
        <taxon>Gammaproteobacteria</taxon>
        <taxon>Chromatiales</taxon>
        <taxon>Chromatiaceae</taxon>
        <taxon>Thiocapsa</taxon>
    </lineage>
</organism>
<dbReference type="EMBL" id="RBXL01000001">
    <property type="protein sequence ID" value="RKT46934.1"/>
    <property type="molecule type" value="Genomic_DNA"/>
</dbReference>
<evidence type="ECO:0000313" key="2">
    <source>
        <dbReference type="Proteomes" id="UP000274556"/>
    </source>
</evidence>
<keyword evidence="2" id="KW-1185">Reference proteome</keyword>
<name>A0A495VCE4_9GAMM</name>
<gene>
    <name evidence="1" type="ORF">BDD21_4478</name>
</gene>
<reference evidence="1 2" key="1">
    <citation type="submission" date="2018-10" db="EMBL/GenBank/DDBJ databases">
        <title>Genomic Encyclopedia of Archaeal and Bacterial Type Strains, Phase II (KMG-II): from individual species to whole genera.</title>
        <authorList>
            <person name="Goeker M."/>
        </authorList>
    </citation>
    <scope>NUCLEOTIDE SEQUENCE [LARGE SCALE GENOMIC DNA]</scope>
    <source>
        <strain evidence="1 2">DSM 235</strain>
    </source>
</reference>
<dbReference type="AlphaFoldDB" id="A0A495VCE4"/>
<sequence>MHGFSAGPSIRIDHAGVTLSLWDPLAPPRSAARPEVSIFVGNARNRRAVVSDDRSVQADE</sequence>
<dbReference type="Proteomes" id="UP000274556">
    <property type="component" value="Unassembled WGS sequence"/>
</dbReference>
<proteinExistence type="predicted"/>
<protein>
    <submittedName>
        <fullName evidence="1">Uncharacterized protein</fullName>
    </submittedName>
</protein>
<accession>A0A495VCE4</accession>
<comment type="caution">
    <text evidence="1">The sequence shown here is derived from an EMBL/GenBank/DDBJ whole genome shotgun (WGS) entry which is preliminary data.</text>
</comment>
<evidence type="ECO:0000313" key="1">
    <source>
        <dbReference type="EMBL" id="RKT46934.1"/>
    </source>
</evidence>